<dbReference type="AlphaFoldDB" id="A0A0K1PWW2"/>
<dbReference type="Proteomes" id="UP000064967">
    <property type="component" value="Chromosome"/>
</dbReference>
<proteinExistence type="predicted"/>
<evidence type="ECO:0000313" key="3">
    <source>
        <dbReference type="Proteomes" id="UP000064967"/>
    </source>
</evidence>
<sequence>MVRSRSRSPRKMTSAPDAHLRPVVVSDSQRIGEVDRGPTDTMTILAGGPATADERADKARRAHRIVDAVRARLCLAAWESPPTSRRPPKLRWRKRHEPAGWGHARERLPPGEGRRERRAVTETRRALAHFNK</sequence>
<feature type="region of interest" description="Disordered" evidence="1">
    <location>
        <begin position="33"/>
        <end position="56"/>
    </location>
</feature>
<feature type="compositionally biased region" description="Basic and acidic residues" evidence="1">
    <location>
        <begin position="103"/>
        <end position="125"/>
    </location>
</feature>
<feature type="region of interest" description="Disordered" evidence="1">
    <location>
        <begin position="80"/>
        <end position="132"/>
    </location>
</feature>
<dbReference type="EMBL" id="CP012333">
    <property type="protein sequence ID" value="AKU98020.1"/>
    <property type="molecule type" value="Genomic_DNA"/>
</dbReference>
<organism evidence="2 3">
    <name type="scientific">Labilithrix luteola</name>
    <dbReference type="NCBI Taxonomy" id="1391654"/>
    <lineage>
        <taxon>Bacteria</taxon>
        <taxon>Pseudomonadati</taxon>
        <taxon>Myxococcota</taxon>
        <taxon>Polyangia</taxon>
        <taxon>Polyangiales</taxon>
        <taxon>Labilitrichaceae</taxon>
        <taxon>Labilithrix</taxon>
    </lineage>
</organism>
<evidence type="ECO:0000256" key="1">
    <source>
        <dbReference type="SAM" id="MobiDB-lite"/>
    </source>
</evidence>
<reference evidence="2 3" key="1">
    <citation type="submission" date="2015-08" db="EMBL/GenBank/DDBJ databases">
        <authorList>
            <person name="Babu N.S."/>
            <person name="Beckwith C.J."/>
            <person name="Beseler K.G."/>
            <person name="Brison A."/>
            <person name="Carone J.V."/>
            <person name="Caskin T.P."/>
            <person name="Diamond M."/>
            <person name="Durham M.E."/>
            <person name="Foxe J.M."/>
            <person name="Go M."/>
            <person name="Henderson B.A."/>
            <person name="Jones I.B."/>
            <person name="McGettigan J.A."/>
            <person name="Micheletti S.J."/>
            <person name="Nasrallah M.E."/>
            <person name="Ortiz D."/>
            <person name="Piller C.R."/>
            <person name="Privatt S.R."/>
            <person name="Schneider S.L."/>
            <person name="Sharp S."/>
            <person name="Smith T.C."/>
            <person name="Stanton J.D."/>
            <person name="Ullery H.E."/>
            <person name="Wilson R.J."/>
            <person name="Serrano M.G."/>
            <person name="Buck G."/>
            <person name="Lee V."/>
            <person name="Wang Y."/>
            <person name="Carvalho R."/>
            <person name="Voegtly L."/>
            <person name="Shi R."/>
            <person name="Duckworth R."/>
            <person name="Johnson A."/>
            <person name="Loviza R."/>
            <person name="Walstead R."/>
            <person name="Shah Z."/>
            <person name="Kiflezghi M."/>
            <person name="Wade K."/>
            <person name="Ball S.L."/>
            <person name="Bradley K.W."/>
            <person name="Asai D.J."/>
            <person name="Bowman C.A."/>
            <person name="Russell D.A."/>
            <person name="Pope W.H."/>
            <person name="Jacobs-Sera D."/>
            <person name="Hendrix R.W."/>
            <person name="Hatfull G.F."/>
        </authorList>
    </citation>
    <scope>NUCLEOTIDE SEQUENCE [LARGE SCALE GENOMIC DNA]</scope>
    <source>
        <strain evidence="2 3">DSM 27648</strain>
    </source>
</reference>
<keyword evidence="3" id="KW-1185">Reference proteome</keyword>
<evidence type="ECO:0000313" key="2">
    <source>
        <dbReference type="EMBL" id="AKU98020.1"/>
    </source>
</evidence>
<feature type="region of interest" description="Disordered" evidence="1">
    <location>
        <begin position="1"/>
        <end position="20"/>
    </location>
</feature>
<dbReference type="KEGG" id="llu:AKJ09_04684"/>
<feature type="compositionally biased region" description="Basic residues" evidence="1">
    <location>
        <begin position="86"/>
        <end position="96"/>
    </location>
</feature>
<feature type="compositionally biased region" description="Basic residues" evidence="1">
    <location>
        <begin position="1"/>
        <end position="10"/>
    </location>
</feature>
<gene>
    <name evidence="2" type="ORF">AKJ09_04684</name>
</gene>
<name>A0A0K1PWW2_9BACT</name>
<accession>A0A0K1PWW2</accession>
<protein>
    <submittedName>
        <fullName evidence="2">Uncharacterized protein</fullName>
    </submittedName>
</protein>